<dbReference type="AlphaFoldDB" id="A0A1I6BH75"/>
<dbReference type="SUPFAM" id="SSF51905">
    <property type="entry name" value="FAD/NAD(P)-binding domain"/>
    <property type="match status" value="1"/>
</dbReference>
<evidence type="ECO:0000256" key="9">
    <source>
        <dbReference type="ARBA" id="ARBA00022519"/>
    </source>
</evidence>
<evidence type="ECO:0000256" key="10">
    <source>
        <dbReference type="ARBA" id="ARBA00022630"/>
    </source>
</evidence>
<evidence type="ECO:0000256" key="17">
    <source>
        <dbReference type="PIRSR" id="PIRSR000171-1"/>
    </source>
</evidence>
<dbReference type="SUPFAM" id="SSF46977">
    <property type="entry name" value="Succinate dehydrogenase/fumarate reductase flavoprotein C-terminal domain"/>
    <property type="match status" value="1"/>
</dbReference>
<feature type="binding site" evidence="19">
    <location>
        <position position="390"/>
    </location>
    <ligand>
        <name>FAD</name>
        <dbReference type="ChEBI" id="CHEBI:57692"/>
    </ligand>
</feature>
<dbReference type="InterPro" id="IPR003953">
    <property type="entry name" value="FAD-dep_OxRdtase_2_FAD-bd"/>
</dbReference>
<evidence type="ECO:0000256" key="2">
    <source>
        <dbReference type="ARBA" id="ARBA00004515"/>
    </source>
</evidence>
<dbReference type="GO" id="GO:0050660">
    <property type="term" value="F:flavin adenine dinucleotide binding"/>
    <property type="evidence" value="ECO:0007669"/>
    <property type="project" value="UniProtKB-UniRule"/>
</dbReference>
<keyword evidence="22" id="KW-0175">Coiled coil</keyword>
<organism evidence="25 26">
    <name type="scientific">Halopseudomonas formosensis</name>
    <dbReference type="NCBI Taxonomy" id="1002526"/>
    <lineage>
        <taxon>Bacteria</taxon>
        <taxon>Pseudomonadati</taxon>
        <taxon>Pseudomonadota</taxon>
        <taxon>Gammaproteobacteria</taxon>
        <taxon>Pseudomonadales</taxon>
        <taxon>Pseudomonadaceae</taxon>
        <taxon>Halopseudomonas</taxon>
    </lineage>
</organism>
<evidence type="ECO:0000313" key="26">
    <source>
        <dbReference type="Proteomes" id="UP000242815"/>
    </source>
</evidence>
<keyword evidence="9 21" id="KW-0997">Cell inner membrane</keyword>
<evidence type="ECO:0000256" key="14">
    <source>
        <dbReference type="ARBA" id="ARBA00023136"/>
    </source>
</evidence>
<feature type="modified residue" description="Tele-8alpha-FAD histidine" evidence="20">
    <location>
        <position position="46"/>
    </location>
</feature>
<feature type="binding site" evidence="19">
    <location>
        <position position="224"/>
    </location>
    <ligand>
        <name>FAD</name>
        <dbReference type="ChEBI" id="CHEBI:57692"/>
    </ligand>
</feature>
<evidence type="ECO:0000256" key="15">
    <source>
        <dbReference type="ARBA" id="ARBA00049220"/>
    </source>
</evidence>
<dbReference type="InterPro" id="IPR037099">
    <property type="entry name" value="Fum_R/Succ_DH_flav-like_C_sf"/>
</dbReference>
<dbReference type="InterPro" id="IPR014006">
    <property type="entry name" value="Succ_Dhase_FrdA_Gneg"/>
</dbReference>
<dbReference type="GO" id="GO:0006099">
    <property type="term" value="P:tricarboxylic acid cycle"/>
    <property type="evidence" value="ECO:0007669"/>
    <property type="project" value="UniProtKB-UniRule"/>
</dbReference>
<dbReference type="FunFam" id="3.90.700.10:FF:000001">
    <property type="entry name" value="Mitochondrial succinate dehydrogenase flavoprotein subunit"/>
    <property type="match status" value="1"/>
</dbReference>
<evidence type="ECO:0000256" key="19">
    <source>
        <dbReference type="PIRSR" id="PIRSR611281-3"/>
    </source>
</evidence>
<dbReference type="InterPro" id="IPR015939">
    <property type="entry name" value="Fum_Rdtase/Succ_DH_flav-like_C"/>
</dbReference>
<evidence type="ECO:0000256" key="13">
    <source>
        <dbReference type="ARBA" id="ARBA00023002"/>
    </source>
</evidence>
<dbReference type="InterPro" id="IPR036188">
    <property type="entry name" value="FAD/NAD-bd_sf"/>
</dbReference>
<feature type="active site" description="Proton acceptor" evidence="17">
    <location>
        <position position="289"/>
    </location>
</feature>
<protein>
    <recommendedName>
        <fullName evidence="6 16">Succinate dehydrogenase flavoprotein subunit</fullName>
        <ecNumber evidence="5 21">1.3.5.1</ecNumber>
    </recommendedName>
</protein>
<dbReference type="STRING" id="1002526.SAMN05216578_10444"/>
<evidence type="ECO:0000256" key="1">
    <source>
        <dbReference type="ARBA" id="ARBA00002054"/>
    </source>
</evidence>
<comment type="cofactor">
    <cofactor evidence="19">
        <name>FAD</name>
        <dbReference type="ChEBI" id="CHEBI:57692"/>
    </cofactor>
    <text evidence="19">Flavinylated by SdhE, about 5% flavinylation occurs in the absence of SdhE.</text>
</comment>
<dbReference type="EMBL" id="FOYD01000004">
    <property type="protein sequence ID" value="SFQ80283.1"/>
    <property type="molecule type" value="Genomic_DNA"/>
</dbReference>
<accession>A0A1I6BH75</accession>
<dbReference type="PROSITE" id="PS00504">
    <property type="entry name" value="FRD_SDH_FAD_BINDING"/>
    <property type="match status" value="1"/>
</dbReference>
<gene>
    <name evidence="25" type="ORF">SAMN05216578_10444</name>
</gene>
<keyword evidence="11 19" id="KW-0274">FAD</keyword>
<evidence type="ECO:0000256" key="5">
    <source>
        <dbReference type="ARBA" id="ARBA00012792"/>
    </source>
</evidence>
<feature type="binding site" evidence="18">
    <location>
        <position position="356"/>
    </location>
    <ligand>
        <name>substrate</name>
    </ligand>
</feature>
<dbReference type="RefSeq" id="WP_090538472.1">
    <property type="nucleotide sequence ID" value="NZ_FOYD01000004.1"/>
</dbReference>
<keyword evidence="7 21" id="KW-0813">Transport</keyword>
<dbReference type="UniPathway" id="UPA00223">
    <property type="reaction ID" value="UER01005"/>
</dbReference>
<keyword evidence="10 19" id="KW-0285">Flavoprotein</keyword>
<dbReference type="Gene3D" id="4.10.80.40">
    <property type="entry name" value="succinate dehydrogenase protein domain"/>
    <property type="match status" value="1"/>
</dbReference>
<feature type="binding site" evidence="18">
    <location>
        <position position="257"/>
    </location>
    <ligand>
        <name>substrate</name>
    </ligand>
</feature>
<dbReference type="PIRSF" id="PIRSF000171">
    <property type="entry name" value="SDHA_APRA_LASPO"/>
    <property type="match status" value="1"/>
</dbReference>
<evidence type="ECO:0000256" key="6">
    <source>
        <dbReference type="ARBA" id="ARBA00019965"/>
    </source>
</evidence>
<feature type="binding site" evidence="19">
    <location>
        <begin position="406"/>
        <end position="407"/>
    </location>
    <ligand>
        <name>FAD</name>
        <dbReference type="ChEBI" id="CHEBI:57692"/>
    </ligand>
</feature>
<evidence type="ECO:0000256" key="12">
    <source>
        <dbReference type="ARBA" id="ARBA00022982"/>
    </source>
</evidence>
<dbReference type="GO" id="GO:0022900">
    <property type="term" value="P:electron transport chain"/>
    <property type="evidence" value="ECO:0007669"/>
    <property type="project" value="UniProtKB-UniRule"/>
</dbReference>
<proteinExistence type="inferred from homology"/>
<evidence type="ECO:0000256" key="22">
    <source>
        <dbReference type="SAM" id="Coils"/>
    </source>
</evidence>
<keyword evidence="8" id="KW-1003">Cell membrane</keyword>
<feature type="binding site" evidence="18">
    <location>
        <position position="245"/>
    </location>
    <ligand>
        <name>substrate</name>
    </ligand>
</feature>
<dbReference type="GO" id="GO:0005886">
    <property type="term" value="C:plasma membrane"/>
    <property type="evidence" value="ECO:0007669"/>
    <property type="project" value="UniProtKB-SubCell"/>
</dbReference>
<comment type="similarity">
    <text evidence="4 21">Belongs to the FAD-dependent oxidoreductase 2 family. FRD/SDH subfamily.</text>
</comment>
<evidence type="ECO:0000256" key="8">
    <source>
        <dbReference type="ARBA" id="ARBA00022475"/>
    </source>
</evidence>
<name>A0A1I6BH75_9GAMM</name>
<evidence type="ECO:0000256" key="4">
    <source>
        <dbReference type="ARBA" id="ARBA00008040"/>
    </source>
</evidence>
<dbReference type="InterPro" id="IPR027477">
    <property type="entry name" value="Succ_DH/fumarate_Rdtase_cat_sf"/>
</dbReference>
<dbReference type="PANTHER" id="PTHR11632">
    <property type="entry name" value="SUCCINATE DEHYDROGENASE 2 FLAVOPROTEIN SUBUNIT"/>
    <property type="match status" value="1"/>
</dbReference>
<dbReference type="InterPro" id="IPR003952">
    <property type="entry name" value="FRD_SDH_FAD_BS"/>
</dbReference>
<dbReference type="GO" id="GO:0008177">
    <property type="term" value="F:succinate dehydrogenase (quinone) activity"/>
    <property type="evidence" value="ECO:0007669"/>
    <property type="project" value="UniProtKB-EC"/>
</dbReference>
<evidence type="ECO:0000256" key="3">
    <source>
        <dbReference type="ARBA" id="ARBA00004894"/>
    </source>
</evidence>
<evidence type="ECO:0000256" key="7">
    <source>
        <dbReference type="ARBA" id="ARBA00022448"/>
    </source>
</evidence>
<dbReference type="InterPro" id="IPR030664">
    <property type="entry name" value="SdhA/FrdA/AprA"/>
</dbReference>
<evidence type="ECO:0000256" key="20">
    <source>
        <dbReference type="PIRSR" id="PIRSR611281-4"/>
    </source>
</evidence>
<dbReference type="FunFam" id="4.10.80.40:FF:000001">
    <property type="entry name" value="Succinate dehydrogenase flavoprotein subunit"/>
    <property type="match status" value="1"/>
</dbReference>
<keyword evidence="21" id="KW-0816">Tricarboxylic acid cycle</keyword>
<comment type="catalytic activity">
    <reaction evidence="15 21">
        <text>a quinone + succinate = fumarate + a quinol</text>
        <dbReference type="Rhea" id="RHEA:40523"/>
        <dbReference type="ChEBI" id="CHEBI:24646"/>
        <dbReference type="ChEBI" id="CHEBI:29806"/>
        <dbReference type="ChEBI" id="CHEBI:30031"/>
        <dbReference type="ChEBI" id="CHEBI:132124"/>
        <dbReference type="EC" id="1.3.5.1"/>
    </reaction>
</comment>
<dbReference type="PANTHER" id="PTHR11632:SF51">
    <property type="entry name" value="SUCCINATE DEHYDROGENASE [UBIQUINONE] FLAVOPROTEIN SUBUNIT, MITOCHONDRIAL"/>
    <property type="match status" value="1"/>
</dbReference>
<evidence type="ECO:0000256" key="11">
    <source>
        <dbReference type="ARBA" id="ARBA00022827"/>
    </source>
</evidence>
<dbReference type="GO" id="GO:0009055">
    <property type="term" value="F:electron transfer activity"/>
    <property type="evidence" value="ECO:0007669"/>
    <property type="project" value="TreeGrafter"/>
</dbReference>
<feature type="domain" description="Fumarate reductase/succinate dehydrogenase flavoprotein-like C-terminal" evidence="24">
    <location>
        <begin position="462"/>
        <end position="590"/>
    </location>
</feature>
<dbReference type="NCBIfam" id="TIGR01812">
    <property type="entry name" value="sdhA_frdA_Gneg"/>
    <property type="match status" value="1"/>
</dbReference>
<feature type="domain" description="FAD-dependent oxidoreductase 2 FAD-binding" evidence="23">
    <location>
        <begin position="10"/>
        <end position="407"/>
    </location>
</feature>
<dbReference type="Gene3D" id="1.20.58.100">
    <property type="entry name" value="Fumarate reductase/succinate dehydrogenase flavoprotein-like, C-terminal domain"/>
    <property type="match status" value="1"/>
</dbReference>
<evidence type="ECO:0000259" key="24">
    <source>
        <dbReference type="Pfam" id="PF02910"/>
    </source>
</evidence>
<comment type="subcellular location">
    <subcellularLocation>
        <location evidence="2 21">Cell inner membrane</location>
        <topology evidence="2 21">Peripheral membrane protein</topology>
        <orientation evidence="2 21">Cytoplasmic side</orientation>
    </subcellularLocation>
</comment>
<evidence type="ECO:0000313" key="25">
    <source>
        <dbReference type="EMBL" id="SFQ80283.1"/>
    </source>
</evidence>
<keyword evidence="12 21" id="KW-0249">Electron transport</keyword>
<sequence>MANIRTLTFDAIIVGGGGAGMRAALQLAQGGHKTAVVTKVFPTRSHTVSAQGGITCAIASADPNDDWRWHMYDTVKGSDYIGDQDAIEYMCSVGPEAVFELEHMGLPFSRTEQGRIYQRPFGGQSKNYGEGGQAARTCAAADRTGHALLHTLYQNNVKHNTTFLNEWYAVDLVKNQDGAVVGIIAICLETGETVYIRSKATVLATGGAGRIYASTTNALINTGDGVGMALRAGVPMQDMEMWQFHPTGIAGAGVLVTEGCRGEGGYLINKHGERFMERYAPNAKDLAGRDVVARSMVKEILAGNGCGPDGDHVMLKLDHLGEEVLHSRLPGICELSKTFAHVDPVTAPIPVVPTCHYMMGGIATNIHGQAIAPDLDGNDRIVEGLFAVGEVACVSVHGANRLGGNSLLDLVVFGRAAGLHLESALKEGIEYRGASESDIEASLSRLSGLNTRTKGEDVAPLRKALQNCMQNYFGVFRTGEYMQKGIQELADLRERIANVKIDDKSNAYNTARIEALELQNLLEVAEATAIAAEGRKESRGAHAREDYEERDDENWLCHSIYHPQTKQLTKRSVNFKPKTVPAFEPKVRTY</sequence>
<evidence type="ECO:0000259" key="23">
    <source>
        <dbReference type="Pfam" id="PF00890"/>
    </source>
</evidence>
<evidence type="ECO:0000256" key="16">
    <source>
        <dbReference type="NCBIfam" id="TIGR01816"/>
    </source>
</evidence>
<dbReference type="Gene3D" id="3.50.50.60">
    <property type="entry name" value="FAD/NAD(P)-binding domain"/>
    <property type="match status" value="1"/>
</dbReference>
<feature type="binding site" evidence="18">
    <location>
        <position position="401"/>
    </location>
    <ligand>
        <name>substrate</name>
    </ligand>
</feature>
<feature type="binding site" evidence="19">
    <location>
        <begin position="15"/>
        <end position="20"/>
    </location>
    <ligand>
        <name>FAD</name>
        <dbReference type="ChEBI" id="CHEBI:57692"/>
    </ligand>
</feature>
<dbReference type="InterPro" id="IPR011281">
    <property type="entry name" value="Succ_DH_flav_su_fwd"/>
</dbReference>
<dbReference type="SUPFAM" id="SSF56425">
    <property type="entry name" value="Succinate dehydrogenase/fumarate reductase flavoprotein, catalytic domain"/>
    <property type="match status" value="1"/>
</dbReference>
<dbReference type="Pfam" id="PF00890">
    <property type="entry name" value="FAD_binding_2"/>
    <property type="match status" value="1"/>
</dbReference>
<feature type="coiled-coil region" evidence="22">
    <location>
        <begin position="482"/>
        <end position="528"/>
    </location>
</feature>
<evidence type="ECO:0000256" key="18">
    <source>
        <dbReference type="PIRSR" id="PIRSR611281-2"/>
    </source>
</evidence>
<dbReference type="OrthoDB" id="9806724at2"/>
<dbReference type="NCBIfam" id="TIGR01816">
    <property type="entry name" value="sdhA_forward"/>
    <property type="match status" value="1"/>
</dbReference>
<comment type="function">
    <text evidence="1">Two distinct, membrane-bound, FAD-containing enzymes are responsible for the catalysis of fumarate and succinate interconversion; the fumarate reductase is used in anaerobic growth, and the succinate dehydrogenase is used in aerobic growth.</text>
</comment>
<keyword evidence="13 21" id="KW-0560">Oxidoreductase</keyword>
<dbReference type="EC" id="1.3.5.1" evidence="5 21"/>
<evidence type="ECO:0000256" key="21">
    <source>
        <dbReference type="RuleBase" id="RU362051"/>
    </source>
</evidence>
<dbReference type="Gene3D" id="3.90.700.10">
    <property type="entry name" value="Succinate dehydrogenase/fumarate reductase flavoprotein, catalytic domain"/>
    <property type="match status" value="1"/>
</dbReference>
<reference evidence="25 26" key="1">
    <citation type="submission" date="2016-10" db="EMBL/GenBank/DDBJ databases">
        <authorList>
            <person name="de Groot N.N."/>
        </authorList>
    </citation>
    <scope>NUCLEOTIDE SEQUENCE [LARGE SCALE GENOMIC DNA]</scope>
    <source>
        <strain evidence="25 26">JCM 18415</strain>
    </source>
</reference>
<keyword evidence="14 21" id="KW-0472">Membrane</keyword>
<feature type="binding site" evidence="19">
    <location>
        <begin position="38"/>
        <end position="53"/>
    </location>
    <ligand>
        <name>FAD</name>
        <dbReference type="ChEBI" id="CHEBI:57692"/>
    </ligand>
</feature>
<dbReference type="Proteomes" id="UP000242815">
    <property type="component" value="Unassembled WGS sequence"/>
</dbReference>
<dbReference type="FunFam" id="1.20.58.100:FF:000001">
    <property type="entry name" value="Succinate dehydrogenase flavoprotein subunit (SdhA)"/>
    <property type="match status" value="1"/>
</dbReference>
<comment type="pathway">
    <text evidence="3 21">Carbohydrate metabolism; tricarboxylic acid cycle; fumarate from succinate (bacterial route): step 1/1.</text>
</comment>
<dbReference type="Pfam" id="PF02910">
    <property type="entry name" value="Succ_DH_flav_C"/>
    <property type="match status" value="1"/>
</dbReference>
<dbReference type="GO" id="GO:0009061">
    <property type="term" value="P:anaerobic respiration"/>
    <property type="evidence" value="ECO:0007669"/>
    <property type="project" value="TreeGrafter"/>
</dbReference>